<dbReference type="CDD" id="cd16913">
    <property type="entry name" value="YkuD_like"/>
    <property type="match status" value="1"/>
</dbReference>
<dbReference type="Proteomes" id="UP000319210">
    <property type="component" value="Unassembled WGS sequence"/>
</dbReference>
<sequence>MRMKFLIVGRSARPDGEALRGCGDRLTALCARRQRIFRAGGALWAGATMGGMRTAGTGRGQDRAEARRIAAGRRGDAAARERARAKGKAALVAGAAGVALAVLLSGCGSGNAQGGGGDAASERATAKADRAHRPARAEGLTEIPGVGSRLQGRIPEDSRQVVAVEGKGEDSADAVVRLYTRAGNGTWKRAHSWPAHNGKNGWTHHHHEGDKRSPVGVFSLSDAGGVLPDPGAKLPYAHSAAFTPPTYWPKKTRNDFDYVIAINYNRVKGTTPLDPTRPQGQAKGGSIWLHRDHGDGTSGCVSVSKAVMRTLLRTLDPDKHPVVVMGDKASLSG</sequence>
<name>A0A4Y3QR64_STRCI</name>
<accession>A0A4Y3QR64</accession>
<keyword evidence="4" id="KW-1185">Reference proteome</keyword>
<comment type="caution">
    <text evidence="3">The sequence shown here is derived from an EMBL/GenBank/DDBJ whole genome shotgun (WGS) entry which is preliminary data.</text>
</comment>
<dbReference type="GO" id="GO:0016740">
    <property type="term" value="F:transferase activity"/>
    <property type="evidence" value="ECO:0007669"/>
    <property type="project" value="InterPro"/>
</dbReference>
<reference evidence="3 4" key="1">
    <citation type="submission" date="2019-06" db="EMBL/GenBank/DDBJ databases">
        <title>Whole genome shotgun sequence of Streptomyces cacaoi subsp. cacaoi NBRC 12748.</title>
        <authorList>
            <person name="Hosoyama A."/>
            <person name="Uohara A."/>
            <person name="Ohji S."/>
            <person name="Ichikawa N."/>
        </authorList>
    </citation>
    <scope>NUCLEOTIDE SEQUENCE [LARGE SCALE GENOMIC DNA]</scope>
    <source>
        <strain evidence="3 4">NBRC 12748</strain>
    </source>
</reference>
<proteinExistence type="predicted"/>
<feature type="region of interest" description="Disordered" evidence="1">
    <location>
        <begin position="190"/>
        <end position="210"/>
    </location>
</feature>
<dbReference type="EMBL" id="BJMM01000002">
    <property type="protein sequence ID" value="GEB47884.1"/>
    <property type="molecule type" value="Genomic_DNA"/>
</dbReference>
<dbReference type="PANTHER" id="PTHR38589:SF1">
    <property type="entry name" value="BLR0621 PROTEIN"/>
    <property type="match status" value="1"/>
</dbReference>
<dbReference type="AlphaFoldDB" id="A0A4Y3QR64"/>
<feature type="region of interest" description="Disordered" evidence="1">
    <location>
        <begin position="112"/>
        <end position="136"/>
    </location>
</feature>
<feature type="compositionally biased region" description="Basic and acidic residues" evidence="1">
    <location>
        <begin position="60"/>
        <end position="77"/>
    </location>
</feature>
<evidence type="ECO:0000313" key="3">
    <source>
        <dbReference type="EMBL" id="GEB47884.1"/>
    </source>
</evidence>
<evidence type="ECO:0000256" key="1">
    <source>
        <dbReference type="SAM" id="MobiDB-lite"/>
    </source>
</evidence>
<dbReference type="PANTHER" id="PTHR38589">
    <property type="entry name" value="BLR0621 PROTEIN"/>
    <property type="match status" value="1"/>
</dbReference>
<protein>
    <recommendedName>
        <fullName evidence="2">L,D-TPase catalytic domain-containing protein</fullName>
    </recommendedName>
</protein>
<feature type="compositionally biased region" description="Basic and acidic residues" evidence="1">
    <location>
        <begin position="120"/>
        <end position="136"/>
    </location>
</feature>
<dbReference type="InterPro" id="IPR005490">
    <property type="entry name" value="LD_TPept_cat_dom"/>
</dbReference>
<evidence type="ECO:0000259" key="2">
    <source>
        <dbReference type="Pfam" id="PF03734"/>
    </source>
</evidence>
<organism evidence="3 4">
    <name type="scientific">Streptomyces cacaoi</name>
    <dbReference type="NCBI Taxonomy" id="1898"/>
    <lineage>
        <taxon>Bacteria</taxon>
        <taxon>Bacillati</taxon>
        <taxon>Actinomycetota</taxon>
        <taxon>Actinomycetes</taxon>
        <taxon>Kitasatosporales</taxon>
        <taxon>Streptomycetaceae</taxon>
        <taxon>Streptomyces</taxon>
    </lineage>
</organism>
<feature type="domain" description="L,D-TPase catalytic" evidence="2">
    <location>
        <begin position="189"/>
        <end position="324"/>
    </location>
</feature>
<gene>
    <name evidence="3" type="ORF">SCA03_04350</name>
</gene>
<dbReference type="Pfam" id="PF03734">
    <property type="entry name" value="YkuD"/>
    <property type="match status" value="1"/>
</dbReference>
<evidence type="ECO:0000313" key="4">
    <source>
        <dbReference type="Proteomes" id="UP000319210"/>
    </source>
</evidence>
<feature type="region of interest" description="Disordered" evidence="1">
    <location>
        <begin position="54"/>
        <end position="77"/>
    </location>
</feature>